<feature type="region of interest" description="Disordered" evidence="1">
    <location>
        <begin position="416"/>
        <end position="448"/>
    </location>
</feature>
<evidence type="ECO:0000256" key="1">
    <source>
        <dbReference type="SAM" id="MobiDB-lite"/>
    </source>
</evidence>
<feature type="region of interest" description="Disordered" evidence="1">
    <location>
        <begin position="899"/>
        <end position="989"/>
    </location>
</feature>
<evidence type="ECO:0000313" key="2">
    <source>
        <dbReference type="EMBL" id="KAF2101028.1"/>
    </source>
</evidence>
<feature type="region of interest" description="Disordered" evidence="1">
    <location>
        <begin position="518"/>
        <end position="606"/>
    </location>
</feature>
<dbReference type="AlphaFoldDB" id="A0A9P4IJB2"/>
<dbReference type="OrthoDB" id="3930784at2759"/>
<sequence>MPKPPPSRESTTPKKSAFRTRSNSTKSNPFDEELESVGCFPKINKEYHARTNAFYQAMVQQERKEKEMKALEKAEAKQASRNTDPLPQRASSEEPITALPERDMNASTVSMTPKKSRPSGLGLNLVPEGSASAVPTARATIEARKENSIMRMLATEVPSSPPAVSFQELPETLTYDAAKKIVDTSKDGKRSDFPKSPKKKILGMNISVPSFLTASSSSFAGAAEKPASVLMSPPKMPLPPLPAIEHHSKEKQKTAKLEQEGSFSHLPSKLQKLMGVYEPDETGDSPTLGRMGVGVGRPMVSANRTVSDGITNEWDKSARERERKGEEKLFKRSKSVRFTAEVETIPPSPPAKNTPPKLKAVPAEEPKLEAIHEKSVAVQRVPQLRNDYHDLIQKAPSVHSLHGDIQLQGSQSADMLGYGDYEKNGNGGDDDAQAPKVGDRWSEGQVQAWKQARARELKGGRVAPAFHSPSLYSVTFPSENVNKGPEKRTQPFYLHYPPSTILLPRTYQPSTETITIVKKVSQEPITPEEKTFDKTTDHTSSASRESSDKPAIMQFRNQLHAESDSNSTTSAADSIMPSGEHHSNSAPVGNEAPMQAGSNGAPNLQPMLNTAAMLGNRNSGSSGETTGFYPPDVAHYPSAMPTPLFTHNDGSNASMSPPTSEPSFTAGHPFGAGVPFPPPGFEGPPGFMSSHPPIGMFLHDGSNILTHFDVVNRHIMGVAEGLHHSQNKMHEQMVNTMQSEHDIMRKEFGDMHTRIDAVEQKMEQQVARMSAINDDLTVKTAKLIENFQAFQTDLAGRFDKMMAANMDMSNKMDGLSSRILELEKRQDEIAAHSKVESARPIYTHGPTSYGGHVQPVPLHQAHTLQYDGNRNAYNVPYNFNGAVPAHSYYAAVPMNQEQVTSTPMTPENRPRNGGENWNARHHQRTQNDRRENVGPGGQMPKGRFDANMAGGFAGFAGYDGSPTPSELSTELDDAESPVSLISARSSCTL</sequence>
<accession>A0A9P4IJB2</accession>
<feature type="region of interest" description="Disordered" evidence="1">
    <location>
        <begin position="1"/>
        <end position="35"/>
    </location>
</feature>
<feature type="compositionally biased region" description="Polar residues" evidence="1">
    <location>
        <begin position="8"/>
        <end position="28"/>
    </location>
</feature>
<organism evidence="2 3">
    <name type="scientific">Rhizodiscina lignyota</name>
    <dbReference type="NCBI Taxonomy" id="1504668"/>
    <lineage>
        <taxon>Eukaryota</taxon>
        <taxon>Fungi</taxon>
        <taxon>Dikarya</taxon>
        <taxon>Ascomycota</taxon>
        <taxon>Pezizomycotina</taxon>
        <taxon>Dothideomycetes</taxon>
        <taxon>Pleosporomycetidae</taxon>
        <taxon>Aulographales</taxon>
        <taxon>Rhizodiscinaceae</taxon>
        <taxon>Rhizodiscina</taxon>
    </lineage>
</organism>
<feature type="compositionally biased region" description="Polar residues" evidence="1">
    <location>
        <begin position="596"/>
        <end position="606"/>
    </location>
</feature>
<feature type="compositionally biased region" description="Basic and acidic residues" evidence="1">
    <location>
        <begin position="61"/>
        <end position="78"/>
    </location>
</feature>
<keyword evidence="3" id="KW-1185">Reference proteome</keyword>
<feature type="compositionally biased region" description="Basic and acidic residues" evidence="1">
    <location>
        <begin position="527"/>
        <end position="537"/>
    </location>
</feature>
<feature type="compositionally biased region" description="Low complexity" evidence="1">
    <location>
        <begin position="564"/>
        <end position="574"/>
    </location>
</feature>
<protein>
    <submittedName>
        <fullName evidence="2">Uncharacterized protein</fullName>
    </submittedName>
</protein>
<dbReference type="EMBL" id="ML978124">
    <property type="protein sequence ID" value="KAF2101028.1"/>
    <property type="molecule type" value="Genomic_DNA"/>
</dbReference>
<evidence type="ECO:0000313" key="3">
    <source>
        <dbReference type="Proteomes" id="UP000799772"/>
    </source>
</evidence>
<reference evidence="2" key="1">
    <citation type="journal article" date="2020" name="Stud. Mycol.">
        <title>101 Dothideomycetes genomes: a test case for predicting lifestyles and emergence of pathogens.</title>
        <authorList>
            <person name="Haridas S."/>
            <person name="Albert R."/>
            <person name="Binder M."/>
            <person name="Bloem J."/>
            <person name="Labutti K."/>
            <person name="Salamov A."/>
            <person name="Andreopoulos B."/>
            <person name="Baker S."/>
            <person name="Barry K."/>
            <person name="Bills G."/>
            <person name="Bluhm B."/>
            <person name="Cannon C."/>
            <person name="Castanera R."/>
            <person name="Culley D."/>
            <person name="Daum C."/>
            <person name="Ezra D."/>
            <person name="Gonzalez J."/>
            <person name="Henrissat B."/>
            <person name="Kuo A."/>
            <person name="Liang C."/>
            <person name="Lipzen A."/>
            <person name="Lutzoni F."/>
            <person name="Magnuson J."/>
            <person name="Mondo S."/>
            <person name="Nolan M."/>
            <person name="Ohm R."/>
            <person name="Pangilinan J."/>
            <person name="Park H.-J."/>
            <person name="Ramirez L."/>
            <person name="Alfaro M."/>
            <person name="Sun H."/>
            <person name="Tritt A."/>
            <person name="Yoshinaga Y."/>
            <person name="Zwiers L.-H."/>
            <person name="Turgeon B."/>
            <person name="Goodwin S."/>
            <person name="Spatafora J."/>
            <person name="Crous P."/>
            <person name="Grigoriev I."/>
        </authorList>
    </citation>
    <scope>NUCLEOTIDE SEQUENCE</scope>
    <source>
        <strain evidence="2">CBS 133067</strain>
    </source>
</reference>
<comment type="caution">
    <text evidence="2">The sequence shown here is derived from an EMBL/GenBank/DDBJ whole genome shotgun (WGS) entry which is preliminary data.</text>
</comment>
<name>A0A9P4IJB2_9PEZI</name>
<proteinExistence type="predicted"/>
<gene>
    <name evidence="2" type="ORF">NA57DRAFT_74621</name>
</gene>
<feature type="region of interest" description="Disordered" evidence="1">
    <location>
        <begin position="61"/>
        <end position="124"/>
    </location>
</feature>
<dbReference type="Proteomes" id="UP000799772">
    <property type="component" value="Unassembled WGS sequence"/>
</dbReference>